<proteinExistence type="predicted"/>
<protein>
    <submittedName>
        <fullName evidence="1">Uncharacterized protein</fullName>
    </submittedName>
</protein>
<reference evidence="1" key="1">
    <citation type="submission" date="2022-04" db="EMBL/GenBank/DDBJ databases">
        <title>A functionally conserved STORR gene fusion in Papaver species that diverged 16.8 million years ago.</title>
        <authorList>
            <person name="Catania T."/>
        </authorList>
    </citation>
    <scope>NUCLEOTIDE SEQUENCE</scope>
    <source>
        <strain evidence="1">S-188037</strain>
    </source>
</reference>
<sequence>MHRLSLARLISELSPYEMNFSCIVAVISELSLLWGNPGLLRMSELAFVPSAVSSGTPEYQDAFTNFIDMVNGKLGDPVDCKNLAVRIPGNKVFFTCKGWILLASNGYFMGSRLAASTSNYVQQVRATPNYYLHQERETPSVYQVDISC</sequence>
<evidence type="ECO:0000313" key="1">
    <source>
        <dbReference type="EMBL" id="KAI3834572.1"/>
    </source>
</evidence>
<accession>A0AAD4X392</accession>
<gene>
    <name evidence="1" type="ORF">MKW98_031239</name>
</gene>
<comment type="caution">
    <text evidence="1">The sequence shown here is derived from an EMBL/GenBank/DDBJ whole genome shotgun (WGS) entry which is preliminary data.</text>
</comment>
<organism evidence="1 2">
    <name type="scientific">Papaver atlanticum</name>
    <dbReference type="NCBI Taxonomy" id="357466"/>
    <lineage>
        <taxon>Eukaryota</taxon>
        <taxon>Viridiplantae</taxon>
        <taxon>Streptophyta</taxon>
        <taxon>Embryophyta</taxon>
        <taxon>Tracheophyta</taxon>
        <taxon>Spermatophyta</taxon>
        <taxon>Magnoliopsida</taxon>
        <taxon>Ranunculales</taxon>
        <taxon>Papaveraceae</taxon>
        <taxon>Papaveroideae</taxon>
        <taxon>Papaver</taxon>
    </lineage>
</organism>
<keyword evidence="2" id="KW-1185">Reference proteome</keyword>
<dbReference type="AlphaFoldDB" id="A0AAD4X392"/>
<dbReference type="EMBL" id="JAJJMB010017813">
    <property type="protein sequence ID" value="KAI3834572.1"/>
    <property type="molecule type" value="Genomic_DNA"/>
</dbReference>
<dbReference type="Proteomes" id="UP001202328">
    <property type="component" value="Unassembled WGS sequence"/>
</dbReference>
<evidence type="ECO:0000313" key="2">
    <source>
        <dbReference type="Proteomes" id="UP001202328"/>
    </source>
</evidence>
<name>A0AAD4X392_9MAGN</name>